<accession>A0ABD5W6Z0</accession>
<dbReference type="GeneID" id="81125836"/>
<proteinExistence type="predicted"/>
<evidence type="ECO:0000313" key="1">
    <source>
        <dbReference type="EMBL" id="MFC7068917.1"/>
    </source>
</evidence>
<dbReference type="AlphaFoldDB" id="A0ABD5W6Z0"/>
<sequence>MNQLYHVVCRDCATESLRRSEEDAARVADDHAETADHEVAVARVH</sequence>
<organism evidence="1 2">
    <name type="scientific">Halobaculum lipolyticum</name>
    <dbReference type="NCBI Taxonomy" id="3032001"/>
    <lineage>
        <taxon>Archaea</taxon>
        <taxon>Methanobacteriati</taxon>
        <taxon>Methanobacteriota</taxon>
        <taxon>Stenosarchaea group</taxon>
        <taxon>Halobacteria</taxon>
        <taxon>Halobacteriales</taxon>
        <taxon>Haloferacaceae</taxon>
        <taxon>Halobaculum</taxon>
    </lineage>
</organism>
<protein>
    <recommendedName>
        <fullName evidence="3">DUF1059 domain-containing protein</fullName>
    </recommendedName>
</protein>
<dbReference type="RefSeq" id="WP_284030977.1">
    <property type="nucleotide sequence ID" value="NZ_CP126154.1"/>
</dbReference>
<evidence type="ECO:0008006" key="3">
    <source>
        <dbReference type="Google" id="ProtNLM"/>
    </source>
</evidence>
<gene>
    <name evidence="1" type="ORF">ACFQL9_04615</name>
</gene>
<dbReference type="Proteomes" id="UP001596461">
    <property type="component" value="Unassembled WGS sequence"/>
</dbReference>
<comment type="caution">
    <text evidence="1">The sequence shown here is derived from an EMBL/GenBank/DDBJ whole genome shotgun (WGS) entry which is preliminary data.</text>
</comment>
<evidence type="ECO:0000313" key="2">
    <source>
        <dbReference type="Proteomes" id="UP001596461"/>
    </source>
</evidence>
<keyword evidence="2" id="KW-1185">Reference proteome</keyword>
<reference evidence="1 2" key="1">
    <citation type="journal article" date="2019" name="Int. J. Syst. Evol. Microbiol.">
        <title>The Global Catalogue of Microorganisms (GCM) 10K type strain sequencing project: providing services to taxonomists for standard genome sequencing and annotation.</title>
        <authorList>
            <consortium name="The Broad Institute Genomics Platform"/>
            <consortium name="The Broad Institute Genome Sequencing Center for Infectious Disease"/>
            <person name="Wu L."/>
            <person name="Ma J."/>
        </authorList>
    </citation>
    <scope>NUCLEOTIDE SEQUENCE [LARGE SCALE GENOMIC DNA]</scope>
    <source>
        <strain evidence="1 2">DT31</strain>
    </source>
</reference>
<dbReference type="EMBL" id="JBHTAH010000003">
    <property type="protein sequence ID" value="MFC7068917.1"/>
    <property type="molecule type" value="Genomic_DNA"/>
</dbReference>
<name>A0ABD5W6Z0_9EURY</name>